<dbReference type="AlphaFoldDB" id="A0A498JSB8"/>
<feature type="compositionally biased region" description="Basic and acidic residues" evidence="1">
    <location>
        <begin position="1"/>
        <end position="20"/>
    </location>
</feature>
<dbReference type="InterPro" id="IPR040278">
    <property type="entry name" value="UPF0426"/>
</dbReference>
<protein>
    <submittedName>
        <fullName evidence="2">Uncharacterized protein</fullName>
    </submittedName>
</protein>
<sequence>MKRNGLKIERERERERERGKQLPVGNKNQNHQHEKTAPGVQWKSKKPGPGFIKPPTSPKQQVPRSSSRRKLRLGNGNGIKAFFFNPNEEPILREALKEPVAFMGGMFAGLLRLDLNEDPLKDWVSRTVEATGITEEEIVADGLKPAGESPLQIEIE</sequence>
<organism evidence="2 3">
    <name type="scientific">Malus domestica</name>
    <name type="common">Apple</name>
    <name type="synonym">Pyrus malus</name>
    <dbReference type="NCBI Taxonomy" id="3750"/>
    <lineage>
        <taxon>Eukaryota</taxon>
        <taxon>Viridiplantae</taxon>
        <taxon>Streptophyta</taxon>
        <taxon>Embryophyta</taxon>
        <taxon>Tracheophyta</taxon>
        <taxon>Spermatophyta</taxon>
        <taxon>Magnoliopsida</taxon>
        <taxon>eudicotyledons</taxon>
        <taxon>Gunneridae</taxon>
        <taxon>Pentapetalae</taxon>
        <taxon>rosids</taxon>
        <taxon>fabids</taxon>
        <taxon>Rosales</taxon>
        <taxon>Rosaceae</taxon>
        <taxon>Amygdaloideae</taxon>
        <taxon>Maleae</taxon>
        <taxon>Malus</taxon>
    </lineage>
</organism>
<gene>
    <name evidence="2" type="ORF">DVH24_009218</name>
</gene>
<evidence type="ECO:0000256" key="1">
    <source>
        <dbReference type="SAM" id="MobiDB-lite"/>
    </source>
</evidence>
<keyword evidence="3" id="KW-1185">Reference proteome</keyword>
<comment type="caution">
    <text evidence="2">The sequence shown here is derived from an EMBL/GenBank/DDBJ whole genome shotgun (WGS) entry which is preliminary data.</text>
</comment>
<name>A0A498JSB8_MALDO</name>
<accession>A0A498JSB8</accession>
<dbReference type="EMBL" id="RDQH01000332">
    <property type="protein sequence ID" value="RXH96714.1"/>
    <property type="molecule type" value="Genomic_DNA"/>
</dbReference>
<dbReference type="Pfam" id="PF26369">
    <property type="entry name" value="UPF0426"/>
    <property type="match status" value="1"/>
</dbReference>
<dbReference type="PANTHER" id="PTHR35996">
    <property type="entry name" value="OSJNBA0038O10.25 PROTEIN"/>
    <property type="match status" value="1"/>
</dbReference>
<evidence type="ECO:0000313" key="2">
    <source>
        <dbReference type="EMBL" id="RXH96714.1"/>
    </source>
</evidence>
<proteinExistence type="predicted"/>
<reference evidence="2 3" key="1">
    <citation type="submission" date="2018-10" db="EMBL/GenBank/DDBJ databases">
        <title>A high-quality apple genome assembly.</title>
        <authorList>
            <person name="Hu J."/>
        </authorList>
    </citation>
    <scope>NUCLEOTIDE SEQUENCE [LARGE SCALE GENOMIC DNA]</scope>
    <source>
        <strain evidence="3">cv. HFTH1</strain>
        <tissue evidence="2">Young leaf</tissue>
    </source>
</reference>
<evidence type="ECO:0000313" key="3">
    <source>
        <dbReference type="Proteomes" id="UP000290289"/>
    </source>
</evidence>
<dbReference type="Proteomes" id="UP000290289">
    <property type="component" value="Chromosome 6"/>
</dbReference>
<feature type="region of interest" description="Disordered" evidence="1">
    <location>
        <begin position="1"/>
        <end position="72"/>
    </location>
</feature>
<dbReference type="PANTHER" id="PTHR35996:SF1">
    <property type="entry name" value="OS04G0528100 PROTEIN"/>
    <property type="match status" value="1"/>
</dbReference>